<accession>A0A7S0REW0</accession>
<evidence type="ECO:0000256" key="1">
    <source>
        <dbReference type="SAM" id="MobiDB-lite"/>
    </source>
</evidence>
<evidence type="ECO:0000313" key="2">
    <source>
        <dbReference type="EMBL" id="CAD8675628.1"/>
    </source>
</evidence>
<dbReference type="AlphaFoldDB" id="A0A7S0REW0"/>
<proteinExistence type="predicted"/>
<reference evidence="2" key="1">
    <citation type="submission" date="2021-01" db="EMBL/GenBank/DDBJ databases">
        <authorList>
            <person name="Corre E."/>
            <person name="Pelletier E."/>
            <person name="Niang G."/>
            <person name="Scheremetjew M."/>
            <person name="Finn R."/>
            <person name="Kale V."/>
            <person name="Holt S."/>
            <person name="Cochrane G."/>
            <person name="Meng A."/>
            <person name="Brown T."/>
            <person name="Cohen L."/>
        </authorList>
    </citation>
    <scope>NUCLEOTIDE SEQUENCE</scope>
    <source>
        <strain evidence="2">CCMP722</strain>
    </source>
</reference>
<feature type="compositionally biased region" description="Polar residues" evidence="1">
    <location>
        <begin position="64"/>
        <end position="73"/>
    </location>
</feature>
<dbReference type="EMBL" id="HBFA01025147">
    <property type="protein sequence ID" value="CAD8675628.1"/>
    <property type="molecule type" value="Transcribed_RNA"/>
</dbReference>
<sequence length="152" mass="17120">MCKGTVTSEDVNQGGFVNHAKSVLKGVLKKGSAEKYRLLPDEEETGERVEQSKPGISEDDVTIEPQSPANDQAENGPWRCGNRQKITWGDEQGGQLKFVKEFDQYTPILGNQLYDTPKYQLYTPSKTENVQYAPEAYWISEDQIDPPLCRCC</sequence>
<feature type="compositionally biased region" description="Basic and acidic residues" evidence="1">
    <location>
        <begin position="38"/>
        <end position="51"/>
    </location>
</feature>
<feature type="region of interest" description="Disordered" evidence="1">
    <location>
        <begin position="38"/>
        <end position="79"/>
    </location>
</feature>
<gene>
    <name evidence="2" type="ORF">POBO1169_LOCUS12794</name>
</gene>
<protein>
    <submittedName>
        <fullName evidence="2">Uncharacterized protein</fullName>
    </submittedName>
</protein>
<name>A0A7S0REW0_9CHLO</name>
<organism evidence="2">
    <name type="scientific">Pyramimonas obovata</name>
    <dbReference type="NCBI Taxonomy" id="1411642"/>
    <lineage>
        <taxon>Eukaryota</taxon>
        <taxon>Viridiplantae</taxon>
        <taxon>Chlorophyta</taxon>
        <taxon>Pyramimonadophyceae</taxon>
        <taxon>Pyramimonadales</taxon>
        <taxon>Pyramimonadaceae</taxon>
        <taxon>Pyramimonas</taxon>
        <taxon>Pyramimonas incertae sedis</taxon>
    </lineage>
</organism>